<feature type="disulfide bond" evidence="6">
    <location>
        <begin position="272"/>
        <end position="319"/>
    </location>
</feature>
<dbReference type="GO" id="GO:0050482">
    <property type="term" value="P:arachidonate secretion"/>
    <property type="evidence" value="ECO:0007669"/>
    <property type="project" value="InterPro"/>
</dbReference>
<dbReference type="Pfam" id="PF00068">
    <property type="entry name" value="Phospholip_A2_1"/>
    <property type="match status" value="1"/>
</dbReference>
<evidence type="ECO:0000313" key="11">
    <source>
        <dbReference type="RefSeq" id="XP_011212566.2"/>
    </source>
</evidence>
<evidence type="ECO:0000256" key="6">
    <source>
        <dbReference type="PIRSR" id="PIRSR601211-3"/>
    </source>
</evidence>
<evidence type="ECO:0000256" key="5">
    <source>
        <dbReference type="PIRSR" id="PIRSR601211-2"/>
    </source>
</evidence>
<comment type="cofactor">
    <cofactor evidence="5">
        <name>Ca(2+)</name>
        <dbReference type="ChEBI" id="CHEBI:29108"/>
    </cofactor>
    <text evidence="5">Binds 1 Ca(2+) ion per subunit.</text>
</comment>
<dbReference type="PROSITE" id="PS00119">
    <property type="entry name" value="PA2_ASP"/>
    <property type="match status" value="1"/>
</dbReference>
<keyword evidence="10" id="KW-1185">Reference proteome</keyword>
<comment type="similarity">
    <text evidence="7">Belongs to the phospholipase A2 family.</text>
</comment>
<feature type="active site" evidence="4">
    <location>
        <position position="320"/>
    </location>
</feature>
<feature type="disulfide bond" evidence="6">
    <location>
        <begin position="299"/>
        <end position="317"/>
    </location>
</feature>
<dbReference type="PANTHER" id="PTHR11716:SF107">
    <property type="entry name" value="PHOSPHOLIPASE A2"/>
    <property type="match status" value="1"/>
</dbReference>
<keyword evidence="5 8" id="KW-0106">Calcium</keyword>
<evidence type="ECO:0000256" key="3">
    <source>
        <dbReference type="ARBA" id="ARBA00023157"/>
    </source>
</evidence>
<name>A0A6I9VKK2_BACDO</name>
<dbReference type="KEGG" id="bdr:105232554"/>
<comment type="catalytic activity">
    <reaction evidence="8">
        <text>a 1,2-diacyl-sn-glycero-3-phosphocholine + H2O = a 1-acyl-sn-glycero-3-phosphocholine + a fatty acid + H(+)</text>
        <dbReference type="Rhea" id="RHEA:15801"/>
        <dbReference type="ChEBI" id="CHEBI:15377"/>
        <dbReference type="ChEBI" id="CHEBI:15378"/>
        <dbReference type="ChEBI" id="CHEBI:28868"/>
        <dbReference type="ChEBI" id="CHEBI:57643"/>
        <dbReference type="ChEBI" id="CHEBI:58168"/>
        <dbReference type="EC" id="3.1.1.4"/>
    </reaction>
</comment>
<keyword evidence="2 8" id="KW-0964">Secreted</keyword>
<evidence type="ECO:0000259" key="9">
    <source>
        <dbReference type="SMART" id="SM00085"/>
    </source>
</evidence>
<dbReference type="RefSeq" id="XP_011212566.2">
    <property type="nucleotide sequence ID" value="XM_011214264.4"/>
</dbReference>
<dbReference type="InterPro" id="IPR033112">
    <property type="entry name" value="PLA2_Asp_AS"/>
</dbReference>
<dbReference type="InterPro" id="IPR033113">
    <property type="entry name" value="PLA2_histidine"/>
</dbReference>
<evidence type="ECO:0000256" key="8">
    <source>
        <dbReference type="RuleBase" id="RU361236"/>
    </source>
</evidence>
<dbReference type="InterPro" id="IPR036444">
    <property type="entry name" value="PLipase_A2_dom_sf"/>
</dbReference>
<feature type="binding site" evidence="5">
    <location>
        <position position="270"/>
    </location>
    <ligand>
        <name>Ca(2+)</name>
        <dbReference type="ChEBI" id="CHEBI:29108"/>
    </ligand>
</feature>
<dbReference type="Gene3D" id="1.20.90.10">
    <property type="entry name" value="Phospholipase A2 domain"/>
    <property type="match status" value="1"/>
</dbReference>
<keyword evidence="8" id="KW-0378">Hydrolase</keyword>
<feature type="binding site" evidence="5">
    <location>
        <position position="251"/>
    </location>
    <ligand>
        <name>Ca(2+)</name>
        <dbReference type="ChEBI" id="CHEBI:29108"/>
    </ligand>
</feature>
<dbReference type="CDD" id="cd00125">
    <property type="entry name" value="PLA2c"/>
    <property type="match status" value="1"/>
</dbReference>
<feature type="disulfide bond" evidence="6">
    <location>
        <begin position="250"/>
        <end position="266"/>
    </location>
</feature>
<feature type="domain" description="Phospholipase A2-like central" evidence="9">
    <location>
        <begin position="224"/>
        <end position="348"/>
    </location>
</feature>
<feature type="chain" id="PRO_5044972069" description="Phospholipase A2" evidence="8">
    <location>
        <begin position="29"/>
        <end position="354"/>
    </location>
</feature>
<dbReference type="PRINTS" id="PR00389">
    <property type="entry name" value="PHPHLIPASEA2"/>
</dbReference>
<keyword evidence="5" id="KW-0479">Metal-binding</keyword>
<dbReference type="GO" id="GO:0004623">
    <property type="term" value="F:phospholipase A2 activity"/>
    <property type="evidence" value="ECO:0007669"/>
    <property type="project" value="UniProtKB-EC"/>
</dbReference>
<evidence type="ECO:0000313" key="10">
    <source>
        <dbReference type="Proteomes" id="UP001652620"/>
    </source>
</evidence>
<dbReference type="InterPro" id="IPR001211">
    <property type="entry name" value="PLA2"/>
</dbReference>
<sequence length="354" mass="40001">MHTYVSYIMKLNCVMMQFLVLLMQNCPSQNGILARNIHTTTDIILSDIHNAFKTITNNTNLINRIIPQMYEPVAFSSNVTFQFKIPDGSLKDGSSILTMRRSDLVDPVFPNLTMEYMHAQLNKTRSTLFTNESLDNLEPTNVSDENSANTWSSLGLDGWSGAVSPAVVEPNTQEAYPNSDILLELENGGKDLDDENVYIARVNDPFGISVKWEFKNLTGRTKRDVLTLYSIIQCATGCRPLVYKGYGCYCGFSGSGVPVDAIDNCCRIHDLCYEHSSCVSYLEYFVPYIWKCYRRQPLCALDHGEFGGPRSCAARLCKCDIQLSRCLRRFTCPRRKAVCFSSKARRFQNLLLSL</sequence>
<comment type="subcellular location">
    <subcellularLocation>
        <location evidence="1 8">Secreted</location>
    </subcellularLocation>
</comment>
<organism evidence="10 11">
    <name type="scientific">Bactrocera dorsalis</name>
    <name type="common">Oriental fruit fly</name>
    <name type="synonym">Dacus dorsalis</name>
    <dbReference type="NCBI Taxonomy" id="27457"/>
    <lineage>
        <taxon>Eukaryota</taxon>
        <taxon>Metazoa</taxon>
        <taxon>Ecdysozoa</taxon>
        <taxon>Arthropoda</taxon>
        <taxon>Hexapoda</taxon>
        <taxon>Insecta</taxon>
        <taxon>Pterygota</taxon>
        <taxon>Neoptera</taxon>
        <taxon>Endopterygota</taxon>
        <taxon>Diptera</taxon>
        <taxon>Brachycera</taxon>
        <taxon>Muscomorpha</taxon>
        <taxon>Tephritoidea</taxon>
        <taxon>Tephritidae</taxon>
        <taxon>Bactrocera</taxon>
        <taxon>Bactrocera</taxon>
    </lineage>
</organism>
<feature type="disulfide bond" evidence="6">
    <location>
        <begin position="265"/>
        <end position="326"/>
    </location>
</feature>
<reference evidence="11" key="1">
    <citation type="submission" date="2025-08" db="UniProtKB">
        <authorList>
            <consortium name="RefSeq"/>
        </authorList>
    </citation>
    <scope>IDENTIFICATION</scope>
    <source>
        <tissue evidence="11">Adult</tissue>
    </source>
</reference>
<dbReference type="PANTHER" id="PTHR11716">
    <property type="entry name" value="PHOSPHOLIPASE A2 FAMILY MEMBER"/>
    <property type="match status" value="1"/>
</dbReference>
<dbReference type="InParanoid" id="A0A6I9VKK2"/>
<feature type="active site" evidence="4">
    <location>
        <position position="269"/>
    </location>
</feature>
<dbReference type="GeneID" id="105232554"/>
<dbReference type="InterPro" id="IPR016090">
    <property type="entry name" value="PLA2-like_dom"/>
</dbReference>
<keyword evidence="8" id="KW-0443">Lipid metabolism</keyword>
<keyword evidence="8" id="KW-0732">Signal</keyword>
<protein>
    <recommendedName>
        <fullName evidence="8">Phospholipase A2</fullName>
        <ecNumber evidence="8">3.1.1.4</ecNumber>
    </recommendedName>
</protein>
<evidence type="ECO:0000256" key="7">
    <source>
        <dbReference type="RuleBase" id="RU003654"/>
    </source>
</evidence>
<proteinExistence type="inferred from homology"/>
<dbReference type="Proteomes" id="UP001652620">
    <property type="component" value="Unplaced"/>
</dbReference>
<feature type="binding site" evidence="5">
    <location>
        <position position="249"/>
    </location>
    <ligand>
        <name>Ca(2+)</name>
        <dbReference type="ChEBI" id="CHEBI:29108"/>
    </ligand>
</feature>
<dbReference type="PROSITE" id="PS00118">
    <property type="entry name" value="PA2_HIS"/>
    <property type="match status" value="1"/>
</dbReference>
<dbReference type="AlphaFoldDB" id="A0A6I9VKK2"/>
<dbReference type="GO" id="GO:0016042">
    <property type="term" value="P:lipid catabolic process"/>
    <property type="evidence" value="ECO:0007669"/>
    <property type="project" value="InterPro"/>
</dbReference>
<dbReference type="EC" id="3.1.1.4" evidence="8"/>
<feature type="signal peptide" evidence="8">
    <location>
        <begin position="1"/>
        <end position="28"/>
    </location>
</feature>
<dbReference type="FunCoup" id="A0A6I9VKK2">
    <property type="interactions" value="62"/>
</dbReference>
<evidence type="ECO:0000256" key="1">
    <source>
        <dbReference type="ARBA" id="ARBA00004613"/>
    </source>
</evidence>
<evidence type="ECO:0000256" key="4">
    <source>
        <dbReference type="PIRSR" id="PIRSR601211-1"/>
    </source>
</evidence>
<accession>A0A6I9VKK2</accession>
<dbReference type="GO" id="GO:0006644">
    <property type="term" value="P:phospholipid metabolic process"/>
    <property type="evidence" value="ECO:0007669"/>
    <property type="project" value="InterPro"/>
</dbReference>
<evidence type="ECO:0000256" key="2">
    <source>
        <dbReference type="ARBA" id="ARBA00022525"/>
    </source>
</evidence>
<keyword evidence="3 6" id="KW-1015">Disulfide bond</keyword>
<dbReference type="SUPFAM" id="SSF48619">
    <property type="entry name" value="Phospholipase A2, PLA2"/>
    <property type="match status" value="1"/>
</dbReference>
<dbReference type="GO" id="GO:0005576">
    <property type="term" value="C:extracellular region"/>
    <property type="evidence" value="ECO:0007669"/>
    <property type="project" value="UniProtKB-SubCell"/>
</dbReference>
<dbReference type="SMART" id="SM00085">
    <property type="entry name" value="PA2c"/>
    <property type="match status" value="1"/>
</dbReference>
<dbReference type="OrthoDB" id="5841574at2759"/>
<gene>
    <name evidence="11" type="primary">LOC105232554</name>
</gene>
<dbReference type="GO" id="GO:0005509">
    <property type="term" value="F:calcium ion binding"/>
    <property type="evidence" value="ECO:0007669"/>
    <property type="project" value="InterPro"/>
</dbReference>